<feature type="region of interest" description="Disordered" evidence="1">
    <location>
        <begin position="39"/>
        <end position="62"/>
    </location>
</feature>
<accession>A0A7W5TTN0</accession>
<keyword evidence="2" id="KW-0812">Transmembrane</keyword>
<dbReference type="EMBL" id="JACIBT010000001">
    <property type="protein sequence ID" value="MBB3667288.1"/>
    <property type="molecule type" value="Genomic_DNA"/>
</dbReference>
<comment type="caution">
    <text evidence="3">The sequence shown here is derived from an EMBL/GenBank/DDBJ whole genome shotgun (WGS) entry which is preliminary data.</text>
</comment>
<keyword evidence="2" id="KW-1133">Transmembrane helix</keyword>
<evidence type="ECO:0000313" key="4">
    <source>
        <dbReference type="Proteomes" id="UP000547528"/>
    </source>
</evidence>
<name>A0A7W5TTN0_9MICC</name>
<evidence type="ECO:0000256" key="1">
    <source>
        <dbReference type="SAM" id="MobiDB-lite"/>
    </source>
</evidence>
<evidence type="ECO:0000256" key="2">
    <source>
        <dbReference type="SAM" id="Phobius"/>
    </source>
</evidence>
<keyword evidence="4" id="KW-1185">Reference proteome</keyword>
<proteinExistence type="predicted"/>
<evidence type="ECO:0000313" key="3">
    <source>
        <dbReference type="EMBL" id="MBB3667288.1"/>
    </source>
</evidence>
<dbReference type="Proteomes" id="UP000547528">
    <property type="component" value="Unassembled WGS sequence"/>
</dbReference>
<gene>
    <name evidence="3" type="ORF">FHX47_000881</name>
</gene>
<protein>
    <submittedName>
        <fullName evidence="3">Uncharacterized protein</fullName>
    </submittedName>
</protein>
<dbReference type="AlphaFoldDB" id="A0A7W5TTN0"/>
<reference evidence="3 4" key="1">
    <citation type="submission" date="2020-08" db="EMBL/GenBank/DDBJ databases">
        <title>Sequencing the genomes of 1000 actinobacteria strains.</title>
        <authorList>
            <person name="Klenk H.-P."/>
        </authorList>
    </citation>
    <scope>NUCLEOTIDE SEQUENCE [LARGE SCALE GENOMIC DNA]</scope>
    <source>
        <strain evidence="3 4">DSM 28238</strain>
    </source>
</reference>
<organism evidence="3 4">
    <name type="scientific">Garicola koreensis</name>
    <dbReference type="NCBI Taxonomy" id="1262554"/>
    <lineage>
        <taxon>Bacteria</taxon>
        <taxon>Bacillati</taxon>
        <taxon>Actinomycetota</taxon>
        <taxon>Actinomycetes</taxon>
        <taxon>Micrococcales</taxon>
        <taxon>Micrococcaceae</taxon>
        <taxon>Garicola</taxon>
    </lineage>
</organism>
<keyword evidence="2" id="KW-0472">Membrane</keyword>
<sequence>MLGLPMTTVLIVGSIMAFWVIYTLVFYFSTSNWSLEDADYAPSQDGASPGDASPRVGGGEGR</sequence>
<feature type="transmembrane region" description="Helical" evidence="2">
    <location>
        <begin position="6"/>
        <end position="28"/>
    </location>
</feature>